<keyword evidence="3" id="KW-0862">Zinc</keyword>
<dbReference type="PANTHER" id="PTHR13748">
    <property type="entry name" value="COBW-RELATED"/>
    <property type="match status" value="1"/>
</dbReference>
<gene>
    <name evidence="10" type="ORF">O0I10_009649</name>
</gene>
<proteinExistence type="inferred from homology"/>
<dbReference type="EMBL" id="JARTCD010000057">
    <property type="protein sequence ID" value="KAJ8654758.1"/>
    <property type="molecule type" value="Genomic_DNA"/>
</dbReference>
<dbReference type="Pfam" id="PF02492">
    <property type="entry name" value="cobW"/>
    <property type="match status" value="1"/>
</dbReference>
<dbReference type="GO" id="GO:0005525">
    <property type="term" value="F:GTP binding"/>
    <property type="evidence" value="ECO:0007669"/>
    <property type="project" value="UniProtKB-KW"/>
</dbReference>
<evidence type="ECO:0000256" key="4">
    <source>
        <dbReference type="ARBA" id="ARBA00023134"/>
    </source>
</evidence>
<evidence type="ECO:0000256" key="3">
    <source>
        <dbReference type="ARBA" id="ARBA00022833"/>
    </source>
</evidence>
<comment type="catalytic activity">
    <reaction evidence="7">
        <text>GTP + H2O = GDP + phosphate + H(+)</text>
        <dbReference type="Rhea" id="RHEA:19669"/>
        <dbReference type="ChEBI" id="CHEBI:15377"/>
        <dbReference type="ChEBI" id="CHEBI:15378"/>
        <dbReference type="ChEBI" id="CHEBI:37565"/>
        <dbReference type="ChEBI" id="CHEBI:43474"/>
        <dbReference type="ChEBI" id="CHEBI:58189"/>
    </reaction>
    <physiologicalReaction direction="left-to-right" evidence="7">
        <dbReference type="Rhea" id="RHEA:19670"/>
    </physiologicalReaction>
</comment>
<dbReference type="RefSeq" id="XP_058339672.1">
    <property type="nucleotide sequence ID" value="XM_058489636.1"/>
</dbReference>
<dbReference type="PANTHER" id="PTHR13748:SF31">
    <property type="entry name" value="ZINC-REGULATED GTPASE METALLOPROTEIN ACTIVATOR 1A-RELATED"/>
    <property type="match status" value="1"/>
</dbReference>
<dbReference type="SUPFAM" id="SSF90002">
    <property type="entry name" value="Hypothetical protein YjiA, C-terminal domain"/>
    <property type="match status" value="1"/>
</dbReference>
<evidence type="ECO:0000313" key="11">
    <source>
        <dbReference type="Proteomes" id="UP001234581"/>
    </source>
</evidence>
<evidence type="ECO:0000256" key="7">
    <source>
        <dbReference type="ARBA" id="ARBA00049117"/>
    </source>
</evidence>
<dbReference type="InterPro" id="IPR027417">
    <property type="entry name" value="P-loop_NTPase"/>
</dbReference>
<feature type="domain" description="CobW/HypB/UreG nucleotide-binding" evidence="8">
    <location>
        <begin position="38"/>
        <end position="224"/>
    </location>
</feature>
<feature type="domain" description="CobW C-terminal" evidence="9">
    <location>
        <begin position="273"/>
        <end position="382"/>
    </location>
</feature>
<dbReference type="Pfam" id="PF07683">
    <property type="entry name" value="CobW_C"/>
    <property type="match status" value="1"/>
</dbReference>
<dbReference type="InterPro" id="IPR003495">
    <property type="entry name" value="CobW/HypB/UreG_nucleotide-bd"/>
</dbReference>
<comment type="similarity">
    <text evidence="6">Belongs to the SIMIBI class G3E GTPase family. ZNG1 subfamily.</text>
</comment>
<dbReference type="Gene3D" id="3.40.50.300">
    <property type="entry name" value="P-loop containing nucleotide triphosphate hydrolases"/>
    <property type="match status" value="1"/>
</dbReference>
<keyword evidence="1" id="KW-0547">Nucleotide-binding</keyword>
<organism evidence="10 11">
    <name type="scientific">Lichtheimia ornata</name>
    <dbReference type="NCBI Taxonomy" id="688661"/>
    <lineage>
        <taxon>Eukaryota</taxon>
        <taxon>Fungi</taxon>
        <taxon>Fungi incertae sedis</taxon>
        <taxon>Mucoromycota</taxon>
        <taxon>Mucoromycotina</taxon>
        <taxon>Mucoromycetes</taxon>
        <taxon>Mucorales</taxon>
        <taxon>Lichtheimiaceae</taxon>
        <taxon>Lichtheimia</taxon>
    </lineage>
</organism>
<evidence type="ECO:0000259" key="9">
    <source>
        <dbReference type="Pfam" id="PF07683"/>
    </source>
</evidence>
<evidence type="ECO:0000259" key="8">
    <source>
        <dbReference type="Pfam" id="PF02492"/>
    </source>
</evidence>
<sequence>MTDHDEIPELIPADEISQISAPSFTTAPATEESPRKIPVTIVTGFLGSGKTTLLNYILTEKHQKKIAVILNEFGESSDIEKSLSINQEGTLYEEWLELRNGCLCCSVKDIGVKAIENLMEKRGKFDYILLETSGLADPGPIASMFWLDDGLGSELYLDGIVALVDAKHIREYLGEEKDNTLVNEAAKQVAIADRIIINKKDLVNENEMELIRQDIQGINSAADLLETERSRIPIDFVLDIQAYDVHDAESLARQTEKIEHLSSGHAHHLSHGVQTICIHFDDQLDTIDELETWIQTLLWEKQWPGLENNDDEVTVLRLKGIIQPPKNTAEKGKRLVIQGVQDLYDIQEGFIQEDSAAAHVKSKIVLIGKNLDQDKLFASFKKSVPVESVY</sequence>
<evidence type="ECO:0000256" key="1">
    <source>
        <dbReference type="ARBA" id="ARBA00022741"/>
    </source>
</evidence>
<evidence type="ECO:0000256" key="2">
    <source>
        <dbReference type="ARBA" id="ARBA00022801"/>
    </source>
</evidence>
<evidence type="ECO:0000256" key="5">
    <source>
        <dbReference type="ARBA" id="ARBA00023186"/>
    </source>
</evidence>
<dbReference type="GO" id="GO:0016787">
    <property type="term" value="F:hydrolase activity"/>
    <property type="evidence" value="ECO:0007669"/>
    <property type="project" value="UniProtKB-KW"/>
</dbReference>
<dbReference type="Gene3D" id="3.30.1220.10">
    <property type="entry name" value="CobW-like, C-terminal domain"/>
    <property type="match status" value="1"/>
</dbReference>
<dbReference type="GO" id="GO:0005737">
    <property type="term" value="C:cytoplasm"/>
    <property type="evidence" value="ECO:0007669"/>
    <property type="project" value="TreeGrafter"/>
</dbReference>
<keyword evidence="11" id="KW-1185">Reference proteome</keyword>
<accession>A0AAD7XVP7</accession>
<name>A0AAD7XVP7_9FUNG</name>
<dbReference type="InterPro" id="IPR051316">
    <property type="entry name" value="Zinc-reg_GTPase_activator"/>
</dbReference>
<dbReference type="SUPFAM" id="SSF52540">
    <property type="entry name" value="P-loop containing nucleoside triphosphate hydrolases"/>
    <property type="match status" value="1"/>
</dbReference>
<dbReference type="InterPro" id="IPR011629">
    <property type="entry name" value="CobW-like_C"/>
</dbReference>
<keyword evidence="5" id="KW-0143">Chaperone</keyword>
<dbReference type="InterPro" id="IPR036627">
    <property type="entry name" value="CobW-likC_sf"/>
</dbReference>
<protein>
    <submittedName>
        <fullName evidence="10">Uncharacterized protein</fullName>
    </submittedName>
</protein>
<dbReference type="Proteomes" id="UP001234581">
    <property type="component" value="Unassembled WGS sequence"/>
</dbReference>
<keyword evidence="2" id="KW-0378">Hydrolase</keyword>
<reference evidence="10 11" key="1">
    <citation type="submission" date="2023-03" db="EMBL/GenBank/DDBJ databases">
        <title>Genome sequence of Lichtheimia ornata CBS 291.66.</title>
        <authorList>
            <person name="Mohabir J.T."/>
            <person name="Shea T.P."/>
            <person name="Kurbessoian T."/>
            <person name="Berby B."/>
            <person name="Fontaine J."/>
            <person name="Livny J."/>
            <person name="Gnirke A."/>
            <person name="Stajich J.E."/>
            <person name="Cuomo C.A."/>
        </authorList>
    </citation>
    <scope>NUCLEOTIDE SEQUENCE [LARGE SCALE GENOMIC DNA]</scope>
    <source>
        <strain evidence="10">CBS 291.66</strain>
    </source>
</reference>
<comment type="caution">
    <text evidence="10">The sequence shown here is derived from an EMBL/GenBank/DDBJ whole genome shotgun (WGS) entry which is preliminary data.</text>
</comment>
<evidence type="ECO:0000313" key="10">
    <source>
        <dbReference type="EMBL" id="KAJ8654758.1"/>
    </source>
</evidence>
<keyword evidence="4" id="KW-0342">GTP-binding</keyword>
<dbReference type="AlphaFoldDB" id="A0AAD7XVP7"/>
<dbReference type="GeneID" id="83217054"/>
<dbReference type="CDD" id="cd03112">
    <property type="entry name" value="CobW-like"/>
    <property type="match status" value="1"/>
</dbReference>
<evidence type="ECO:0000256" key="6">
    <source>
        <dbReference type="ARBA" id="ARBA00034320"/>
    </source>
</evidence>